<dbReference type="GO" id="GO:0016757">
    <property type="term" value="F:glycosyltransferase activity"/>
    <property type="evidence" value="ECO:0007669"/>
    <property type="project" value="TreeGrafter"/>
</dbReference>
<dbReference type="PANTHER" id="PTHR45947">
    <property type="entry name" value="SULFOQUINOVOSYL TRANSFERASE SQD2"/>
    <property type="match status" value="1"/>
</dbReference>
<dbReference type="CDD" id="cd03801">
    <property type="entry name" value="GT4_PimA-like"/>
    <property type="match status" value="1"/>
</dbReference>
<accession>A0A2R6A7A4</accession>
<gene>
    <name evidence="1" type="ORF">B9Q03_14415</name>
</gene>
<dbReference type="Gene3D" id="3.40.50.2000">
    <property type="entry name" value="Glycogen Phosphorylase B"/>
    <property type="match status" value="2"/>
</dbReference>
<evidence type="ECO:0000313" key="2">
    <source>
        <dbReference type="Proteomes" id="UP000240322"/>
    </source>
</evidence>
<feature type="non-terminal residue" evidence="1">
    <location>
        <position position="351"/>
    </location>
</feature>
<sequence>MGDSKLRFGIISYSNLRHAAGVENWIAEVVERLSNHSWTIVTSDSGSKFSSQVYDRVTRSGARVIEIPLLPPYGFPSPSTLHRFAEVFGGADAVYFYYMGLGLRLSSLLFAELSSTPLIAGHHNWVDYGRARWSERFGLKRFNAHHALNREHGEQLKSLGAPNVYRIGNGVHCAQFRPADKGDLFSVLFVGRLDRGKGVDLLPAIVSSLRSEIGSQFVFHVVGGGRTKEAEEAKRLIGGCGRVVWHGYVSEDEKRELYASSHVLVAPSRMEAFPLVGLEAMASGTPVVASDIPGPREYVRDGFNGYLVRGVEEMVERVCEVYTAWRRGDPSYYELCRNARRTAEEYDWGRV</sequence>
<proteinExistence type="predicted"/>
<dbReference type="EMBL" id="NEXE01000374">
    <property type="protein sequence ID" value="PSN82264.1"/>
    <property type="molecule type" value="Genomic_DNA"/>
</dbReference>
<dbReference type="InterPro" id="IPR050194">
    <property type="entry name" value="Glycosyltransferase_grp1"/>
</dbReference>
<dbReference type="Proteomes" id="UP000240322">
    <property type="component" value="Unassembled WGS sequence"/>
</dbReference>
<dbReference type="PANTHER" id="PTHR45947:SF3">
    <property type="entry name" value="SULFOQUINOVOSYL TRANSFERASE SQD2"/>
    <property type="match status" value="1"/>
</dbReference>
<dbReference type="Pfam" id="PF13692">
    <property type="entry name" value="Glyco_trans_1_4"/>
    <property type="match status" value="1"/>
</dbReference>
<protein>
    <submittedName>
        <fullName evidence="1">Uncharacterized protein</fullName>
    </submittedName>
</protein>
<comment type="caution">
    <text evidence="1">The sequence shown here is derived from an EMBL/GenBank/DDBJ whole genome shotgun (WGS) entry which is preliminary data.</text>
</comment>
<dbReference type="AlphaFoldDB" id="A0A2R6A7A4"/>
<organism evidence="1 2">
    <name type="scientific">Candidatus Marsarchaeota G2 archaeon OSP_D</name>
    <dbReference type="NCBI Taxonomy" id="1978157"/>
    <lineage>
        <taxon>Archaea</taxon>
        <taxon>Candidatus Marsarchaeota</taxon>
        <taxon>Candidatus Marsarchaeota group 2</taxon>
    </lineage>
</organism>
<dbReference type="SUPFAM" id="SSF53756">
    <property type="entry name" value="UDP-Glycosyltransferase/glycogen phosphorylase"/>
    <property type="match status" value="1"/>
</dbReference>
<name>A0A2R6A7A4_9ARCH</name>
<reference evidence="1 2" key="1">
    <citation type="submission" date="2017-04" db="EMBL/GenBank/DDBJ databases">
        <title>Novel microbial lineages endemic to geothermal iron-oxide mats fill important gaps in the evolutionary history of Archaea.</title>
        <authorList>
            <person name="Jay Z.J."/>
            <person name="Beam J.P."/>
            <person name="Dlakic M."/>
            <person name="Rusch D.B."/>
            <person name="Kozubal M.A."/>
            <person name="Inskeep W.P."/>
        </authorList>
    </citation>
    <scope>NUCLEOTIDE SEQUENCE [LARGE SCALE GENOMIC DNA]</scope>
    <source>
        <strain evidence="1">OSP_D</strain>
    </source>
</reference>
<evidence type="ECO:0000313" key="1">
    <source>
        <dbReference type="EMBL" id="PSN82264.1"/>
    </source>
</evidence>